<sequence>MNSTPQEVVPVASGHQTAPGSQTSLREQNSQRILDGVRTFGAITQVELAAATGLSPATVSNIVKQLESEGQLVTSATTRSGRRAQQVSLARNSALSFGVRIGARALSAYLGDASHTVQHARHLPLPHEHRYDTTLDRVALLVGEATEEVGASLDDVATIGVALPDVLSAQLTAGSLPGWEEVDVAETLSRRLDRPVVLERQADAAAVAEYRFGALRGADVALYIRVGDGVEASLLLDGRPHRGRSAAVGALGHVQVDPAGAMCRCGARGCLNTVLSPIALADLLRLSHGPMGLRQIIQAANRGDAGCRQVIADGAAALGRVVANTAMVLGPDRILVSGELSETGRLLLDPVREALDARTLLGYVDDLLVDPQLGRDAEAMGASALAHDGAGLPVVSGRSAT</sequence>
<dbReference type="STRING" id="1255658.FM114_15580"/>
<dbReference type="Pfam" id="PF13412">
    <property type="entry name" value="HTH_24"/>
    <property type="match status" value="1"/>
</dbReference>
<dbReference type="Gene3D" id="1.10.10.10">
    <property type="entry name" value="Winged helix-like DNA-binding domain superfamily/Winged helix DNA-binding domain"/>
    <property type="match status" value="1"/>
</dbReference>
<evidence type="ECO:0000313" key="3">
    <source>
        <dbReference type="EMBL" id="SJN45088.1"/>
    </source>
</evidence>
<dbReference type="InterPro" id="IPR036388">
    <property type="entry name" value="WH-like_DNA-bd_sf"/>
</dbReference>
<feature type="compositionally biased region" description="Polar residues" evidence="2">
    <location>
        <begin position="14"/>
        <end position="28"/>
    </location>
</feature>
<dbReference type="PANTHER" id="PTHR18964:SF173">
    <property type="entry name" value="GLUCOKINASE"/>
    <property type="match status" value="1"/>
</dbReference>
<evidence type="ECO:0000256" key="1">
    <source>
        <dbReference type="ARBA" id="ARBA00006479"/>
    </source>
</evidence>
<name>A0A1R4KLC1_9ACTN</name>
<evidence type="ECO:0000256" key="2">
    <source>
        <dbReference type="SAM" id="MobiDB-lite"/>
    </source>
</evidence>
<dbReference type="RefSeq" id="WP_094766059.1">
    <property type="nucleotide sequence ID" value="NZ_FUKQ01000063.1"/>
</dbReference>
<keyword evidence="4" id="KW-1185">Reference proteome</keyword>
<gene>
    <name evidence="3" type="ORF">FM114_15580</name>
</gene>
<dbReference type="InterPro" id="IPR043129">
    <property type="entry name" value="ATPase_NBD"/>
</dbReference>
<dbReference type="InterPro" id="IPR036390">
    <property type="entry name" value="WH_DNA-bd_sf"/>
</dbReference>
<proteinExistence type="inferred from homology"/>
<dbReference type="EMBL" id="FUKQ01000063">
    <property type="protein sequence ID" value="SJN45088.1"/>
    <property type="molecule type" value="Genomic_DNA"/>
</dbReference>
<organism evidence="3 4">
    <name type="scientific">Luteococcus japonicus LSP_Lj1</name>
    <dbReference type="NCBI Taxonomy" id="1255658"/>
    <lineage>
        <taxon>Bacteria</taxon>
        <taxon>Bacillati</taxon>
        <taxon>Actinomycetota</taxon>
        <taxon>Actinomycetes</taxon>
        <taxon>Propionibacteriales</taxon>
        <taxon>Propionibacteriaceae</taxon>
        <taxon>Luteococcus</taxon>
    </lineage>
</organism>
<comment type="similarity">
    <text evidence="1">Belongs to the ROK (NagC/XylR) family.</text>
</comment>
<evidence type="ECO:0000313" key="4">
    <source>
        <dbReference type="Proteomes" id="UP000188342"/>
    </source>
</evidence>
<dbReference type="OrthoDB" id="3189808at2"/>
<dbReference type="InterPro" id="IPR000600">
    <property type="entry name" value="ROK"/>
</dbReference>
<reference evidence="3 4" key="1">
    <citation type="submission" date="2017-02" db="EMBL/GenBank/DDBJ databases">
        <authorList>
            <person name="Peterson S.W."/>
        </authorList>
    </citation>
    <scope>NUCLEOTIDE SEQUENCE [LARGE SCALE GENOMIC DNA]</scope>
    <source>
        <strain evidence="3 4">LSP_Lj1</strain>
    </source>
</reference>
<dbReference type="SUPFAM" id="SSF53067">
    <property type="entry name" value="Actin-like ATPase domain"/>
    <property type="match status" value="1"/>
</dbReference>
<protein>
    <submittedName>
        <fullName evidence="3">Putative ROK-family transcriptional regulator</fullName>
    </submittedName>
</protein>
<dbReference type="SUPFAM" id="SSF46785">
    <property type="entry name" value="Winged helix' DNA-binding domain"/>
    <property type="match status" value="1"/>
</dbReference>
<dbReference type="Gene3D" id="3.30.420.40">
    <property type="match status" value="2"/>
</dbReference>
<dbReference type="PANTHER" id="PTHR18964">
    <property type="entry name" value="ROK (REPRESSOR, ORF, KINASE) FAMILY"/>
    <property type="match status" value="1"/>
</dbReference>
<feature type="region of interest" description="Disordered" evidence="2">
    <location>
        <begin position="1"/>
        <end position="28"/>
    </location>
</feature>
<accession>A0A1R4KLC1</accession>
<dbReference type="Pfam" id="PF00480">
    <property type="entry name" value="ROK"/>
    <property type="match status" value="1"/>
</dbReference>
<dbReference type="AlphaFoldDB" id="A0A1R4KLC1"/>
<dbReference type="Proteomes" id="UP000188342">
    <property type="component" value="Unassembled WGS sequence"/>
</dbReference>